<evidence type="ECO:0000256" key="1">
    <source>
        <dbReference type="SAM" id="MobiDB-lite"/>
    </source>
</evidence>
<dbReference type="GeneID" id="30176048"/>
<gene>
    <name evidence="2" type="ORF">I206_07679</name>
    <name evidence="3" type="ORF">I206_102309</name>
</gene>
<dbReference type="KEGG" id="kpin:30176048"/>
<reference evidence="2" key="1">
    <citation type="submission" date="2013-07" db="EMBL/GenBank/DDBJ databases">
        <title>The Genome Sequence of Cryptococcus pinus CBS10737.</title>
        <authorList>
            <consortium name="The Broad Institute Genome Sequencing Platform"/>
            <person name="Cuomo C."/>
            <person name="Litvintseva A."/>
            <person name="Chen Y."/>
            <person name="Heitman J."/>
            <person name="Sun S."/>
            <person name="Springer D."/>
            <person name="Dromer F."/>
            <person name="Young S.K."/>
            <person name="Zeng Q."/>
            <person name="Gargeya S."/>
            <person name="Fitzgerald M."/>
            <person name="Abouelleil A."/>
            <person name="Alvarado L."/>
            <person name="Berlin A.M."/>
            <person name="Chapman S.B."/>
            <person name="Dewar J."/>
            <person name="Goldberg J."/>
            <person name="Griggs A."/>
            <person name="Gujja S."/>
            <person name="Hansen M."/>
            <person name="Howarth C."/>
            <person name="Imamovic A."/>
            <person name="Larimer J."/>
            <person name="McCowan C."/>
            <person name="Murphy C."/>
            <person name="Pearson M."/>
            <person name="Priest M."/>
            <person name="Roberts A."/>
            <person name="Saif S."/>
            <person name="Shea T."/>
            <person name="Sykes S."/>
            <person name="Wortman J."/>
            <person name="Nusbaum C."/>
            <person name="Birren B."/>
        </authorList>
    </citation>
    <scope>NUCLEOTIDE SEQUENCE [LARGE SCALE GENOMIC DNA]</scope>
    <source>
        <strain evidence="2">CBS 10737</strain>
    </source>
</reference>
<dbReference type="RefSeq" id="XP_019007664.1">
    <property type="nucleotide sequence ID" value="XM_019159370.1"/>
</dbReference>
<protein>
    <submittedName>
        <fullName evidence="2">Uncharacterized protein</fullName>
    </submittedName>
</protein>
<dbReference type="AlphaFoldDB" id="A0A1B9HT53"/>
<accession>A0A1B9HT53</accession>
<evidence type="ECO:0000313" key="3">
    <source>
        <dbReference type="EMBL" id="WWC68384.1"/>
    </source>
</evidence>
<reference evidence="3" key="4">
    <citation type="submission" date="2024-02" db="EMBL/GenBank/DDBJ databases">
        <title>Comparative genomics of Cryptococcus and Kwoniella reveals pathogenesis evolution and contrasting modes of karyotype evolution via chromosome fusion or intercentromeric recombination.</title>
        <authorList>
            <person name="Coelho M.A."/>
            <person name="David-Palma M."/>
            <person name="Shea T."/>
            <person name="Bowers K."/>
            <person name="McGinley-Smith S."/>
            <person name="Mohammad A.W."/>
            <person name="Gnirke A."/>
            <person name="Yurkov A.M."/>
            <person name="Nowrousian M."/>
            <person name="Sun S."/>
            <person name="Cuomo C.A."/>
            <person name="Heitman J."/>
        </authorList>
    </citation>
    <scope>NUCLEOTIDE SEQUENCE</scope>
    <source>
        <strain evidence="3">CBS 10737</strain>
    </source>
</reference>
<proteinExistence type="predicted"/>
<reference evidence="3" key="2">
    <citation type="submission" date="2013-07" db="EMBL/GenBank/DDBJ databases">
        <authorList>
            <consortium name="The Broad Institute Genome Sequencing Platform"/>
            <person name="Cuomo C."/>
            <person name="Litvintseva A."/>
            <person name="Chen Y."/>
            <person name="Heitman J."/>
            <person name="Sun S."/>
            <person name="Springer D."/>
            <person name="Dromer F."/>
            <person name="Young S.K."/>
            <person name="Zeng Q."/>
            <person name="Gargeya S."/>
            <person name="Fitzgerald M."/>
            <person name="Abouelleil A."/>
            <person name="Alvarado L."/>
            <person name="Berlin A.M."/>
            <person name="Chapman S.B."/>
            <person name="Dewar J."/>
            <person name="Goldberg J."/>
            <person name="Griggs A."/>
            <person name="Gujja S."/>
            <person name="Hansen M."/>
            <person name="Howarth C."/>
            <person name="Imamovic A."/>
            <person name="Larimer J."/>
            <person name="McCowan C."/>
            <person name="Murphy C."/>
            <person name="Pearson M."/>
            <person name="Priest M."/>
            <person name="Roberts A."/>
            <person name="Saif S."/>
            <person name="Shea T."/>
            <person name="Sykes S."/>
            <person name="Wortman J."/>
            <person name="Nusbaum C."/>
            <person name="Birren B."/>
        </authorList>
    </citation>
    <scope>NUCLEOTIDE SEQUENCE</scope>
    <source>
        <strain evidence="3">CBS 10737</strain>
    </source>
</reference>
<feature type="region of interest" description="Disordered" evidence="1">
    <location>
        <begin position="21"/>
        <end position="51"/>
    </location>
</feature>
<sequence length="278" mass="31715">MPLPYLKGFLAHFGSVESVAEESPPEGISASNKAVSDPLNPMQEDPVEESSKTNYHYDVILDPAKRAQWLQGNKRPKSYNLCFDPGEGDGKCHYNEATFCWKRSIRATVEQTETNPDSGEEELIGRYEIPAAVVFHAEVQYPFTGYNHTTAYLDSFYETGEGGWENWYRRVSKFSFSCNVDLSQRDSRIEPSEQPKPVWTFGEASLILCFNTKDAESNDTTEFDYPSLGHYYQGDSYDKDIGVRRITSDQSVDFRARITLFGRDTEESQMEGIEYKPF</sequence>
<evidence type="ECO:0000313" key="2">
    <source>
        <dbReference type="EMBL" id="OCF46445.1"/>
    </source>
</evidence>
<evidence type="ECO:0000313" key="4">
    <source>
        <dbReference type="Proteomes" id="UP000094020"/>
    </source>
</evidence>
<dbReference type="EMBL" id="KI894017">
    <property type="protein sequence ID" value="OCF46445.1"/>
    <property type="molecule type" value="Genomic_DNA"/>
</dbReference>
<keyword evidence="4" id="KW-1185">Reference proteome</keyword>
<organism evidence="2">
    <name type="scientific">Kwoniella pini CBS 10737</name>
    <dbReference type="NCBI Taxonomy" id="1296096"/>
    <lineage>
        <taxon>Eukaryota</taxon>
        <taxon>Fungi</taxon>
        <taxon>Dikarya</taxon>
        <taxon>Basidiomycota</taxon>
        <taxon>Agaricomycotina</taxon>
        <taxon>Tremellomycetes</taxon>
        <taxon>Tremellales</taxon>
        <taxon>Cryptococcaceae</taxon>
        <taxon>Kwoniella</taxon>
    </lineage>
</organism>
<dbReference type="EMBL" id="CP144521">
    <property type="protein sequence ID" value="WWC68384.1"/>
    <property type="molecule type" value="Genomic_DNA"/>
</dbReference>
<reference evidence="2" key="3">
    <citation type="submission" date="2016-07" db="EMBL/GenBank/DDBJ databases">
        <title>Evolution of pathogenesis and genome organization in the Tremellales.</title>
        <authorList>
            <person name="Cuomo C."/>
            <person name="Litvintseva A."/>
            <person name="Heitman J."/>
            <person name="Chen Y."/>
            <person name="Sun S."/>
            <person name="Springer D."/>
            <person name="Dromer F."/>
            <person name="Young S."/>
            <person name="Zeng Q."/>
            <person name="Chapman S."/>
            <person name="Gujja S."/>
            <person name="Saif S."/>
            <person name="Birren B."/>
        </authorList>
    </citation>
    <scope>NUCLEOTIDE SEQUENCE</scope>
    <source>
        <strain evidence="2">CBS 10737</strain>
    </source>
</reference>
<dbReference type="Proteomes" id="UP000094020">
    <property type="component" value="Chromosome 3"/>
</dbReference>
<name>A0A1B9HT53_9TREE</name>